<name>A0A6C0L205_9ZZZZ</name>
<sequence>MRIIEDSPFIYLDIDVSNYLYLRYFPSTKQKLLQNRVIQQLEDYFKAFCEDTVRTRNNLRLINPPYKKWSIIRSVPFMYYIRQKNKMIVTHN</sequence>
<evidence type="ECO:0000313" key="1">
    <source>
        <dbReference type="EMBL" id="QHU23471.1"/>
    </source>
</evidence>
<dbReference type="EMBL" id="MN741030">
    <property type="protein sequence ID" value="QHU23471.1"/>
    <property type="molecule type" value="Genomic_DNA"/>
</dbReference>
<protein>
    <submittedName>
        <fullName evidence="1">Uncharacterized protein</fullName>
    </submittedName>
</protein>
<proteinExistence type="predicted"/>
<reference evidence="1" key="1">
    <citation type="journal article" date="2020" name="Nature">
        <title>Giant virus diversity and host interactions through global metagenomics.</title>
        <authorList>
            <person name="Schulz F."/>
            <person name="Roux S."/>
            <person name="Paez-Espino D."/>
            <person name="Jungbluth S."/>
            <person name="Walsh D.A."/>
            <person name="Denef V.J."/>
            <person name="McMahon K.D."/>
            <person name="Konstantinidis K.T."/>
            <person name="Eloe-Fadrosh E.A."/>
            <person name="Kyrpides N.C."/>
            <person name="Woyke T."/>
        </authorList>
    </citation>
    <scope>NUCLEOTIDE SEQUENCE</scope>
    <source>
        <strain evidence="1">GVMAG-S-ERX555907-94</strain>
    </source>
</reference>
<organism evidence="1">
    <name type="scientific">viral metagenome</name>
    <dbReference type="NCBI Taxonomy" id="1070528"/>
    <lineage>
        <taxon>unclassified sequences</taxon>
        <taxon>metagenomes</taxon>
        <taxon>organismal metagenomes</taxon>
    </lineage>
</organism>
<dbReference type="AlphaFoldDB" id="A0A6C0L205"/>
<accession>A0A6C0L205</accession>